<dbReference type="SMART" id="SM00299">
    <property type="entry name" value="CLH"/>
    <property type="match status" value="7"/>
</dbReference>
<dbReference type="STRING" id="67003.A0A1X0P986"/>
<evidence type="ECO:0000313" key="10">
    <source>
        <dbReference type="Proteomes" id="UP000192257"/>
    </source>
</evidence>
<dbReference type="FunFam" id="1.25.40.10:FF:000001">
    <property type="entry name" value="Clathrin heavy chain"/>
    <property type="match status" value="1"/>
</dbReference>
<dbReference type="InterPro" id="IPR011990">
    <property type="entry name" value="TPR-like_helical_dom_sf"/>
</dbReference>
<comment type="function">
    <text evidence="6">Clathrin is the major protein of the polyhedral coat of coated pits and vesicles.</text>
</comment>
<evidence type="ECO:0000256" key="1">
    <source>
        <dbReference type="ARBA" id="ARBA00009535"/>
    </source>
</evidence>
<dbReference type="GO" id="GO:0006886">
    <property type="term" value="P:intracellular protein transport"/>
    <property type="evidence" value="ECO:0007669"/>
    <property type="project" value="UniProtKB-UniRule"/>
</dbReference>
<evidence type="ECO:0000313" key="9">
    <source>
        <dbReference type="EMBL" id="ORC93020.1"/>
    </source>
</evidence>
<feature type="repeat" description="CHCR" evidence="7">
    <location>
        <begin position="848"/>
        <end position="987"/>
    </location>
</feature>
<evidence type="ECO:0000256" key="7">
    <source>
        <dbReference type="PROSITE-ProRule" id="PRU01006"/>
    </source>
</evidence>
<dbReference type="SUPFAM" id="SSF50989">
    <property type="entry name" value="Clathrin heavy-chain terminal domain"/>
    <property type="match status" value="1"/>
</dbReference>
<keyword evidence="10" id="KW-1185">Reference proteome</keyword>
<evidence type="ECO:0000256" key="4">
    <source>
        <dbReference type="ARBA" id="ARBA00023176"/>
    </source>
</evidence>
<dbReference type="PIRSF" id="PIRSF002290">
    <property type="entry name" value="Clathrin_H_chain"/>
    <property type="match status" value="1"/>
</dbReference>
<dbReference type="Gene3D" id="2.130.10.110">
    <property type="entry name" value="Clathrin heavy-chain terminal domain"/>
    <property type="match status" value="1"/>
</dbReference>
<dbReference type="Proteomes" id="UP000192257">
    <property type="component" value="Unassembled WGS sequence"/>
</dbReference>
<feature type="repeat" description="CHCR" evidence="7">
    <location>
        <begin position="994"/>
        <end position="1138"/>
    </location>
</feature>
<dbReference type="SUPFAM" id="SSF48371">
    <property type="entry name" value="ARM repeat"/>
    <property type="match status" value="6"/>
</dbReference>
<dbReference type="PANTHER" id="PTHR10292:SF1">
    <property type="entry name" value="CLATHRIN HEAVY CHAIN"/>
    <property type="match status" value="1"/>
</dbReference>
<feature type="repeat" description="CHCR" evidence="7">
    <location>
        <begin position="1290"/>
        <end position="1436"/>
    </location>
</feature>
<dbReference type="GO" id="GO:0030130">
    <property type="term" value="C:clathrin coat of trans-Golgi network vesicle"/>
    <property type="evidence" value="ECO:0007669"/>
    <property type="project" value="InterPro"/>
</dbReference>
<dbReference type="InterPro" id="IPR016341">
    <property type="entry name" value="Clathrin_heavy_chain"/>
</dbReference>
<dbReference type="GO" id="GO:0006898">
    <property type="term" value="P:receptor-mediated endocytosis"/>
    <property type="evidence" value="ECO:0007669"/>
    <property type="project" value="TreeGrafter"/>
</dbReference>
<evidence type="ECO:0000256" key="2">
    <source>
        <dbReference type="ARBA" id="ARBA00022737"/>
    </source>
</evidence>
<name>A0A1X0P986_9TRYP</name>
<dbReference type="InterPro" id="IPR015348">
    <property type="entry name" value="Clathrin_H-chain_linker_core"/>
</dbReference>
<dbReference type="RefSeq" id="XP_028887086.1">
    <property type="nucleotide sequence ID" value="XM_029021664.1"/>
</dbReference>
<feature type="domain" description="Clathrin heavy chain linker core motif" evidence="8">
    <location>
        <begin position="333"/>
        <end position="354"/>
    </location>
</feature>
<evidence type="ECO:0000256" key="6">
    <source>
        <dbReference type="PIRNR" id="PIRNR002290"/>
    </source>
</evidence>
<feature type="repeat" description="CHCR" evidence="7">
    <location>
        <begin position="541"/>
        <end position="699"/>
    </location>
</feature>
<keyword evidence="2" id="KW-0677">Repeat</keyword>
<keyword evidence="5 6" id="KW-0968">Cytoplasmic vesicle</keyword>
<feature type="repeat" description="CHCR" evidence="7">
    <location>
        <begin position="1439"/>
        <end position="1583"/>
    </location>
</feature>
<keyword evidence="3 6" id="KW-0472">Membrane</keyword>
<gene>
    <name evidence="9" type="ORF">TM35_000023460</name>
</gene>
<dbReference type="InterPro" id="IPR000547">
    <property type="entry name" value="Clathrin_H-chain/VPS_repeat"/>
</dbReference>
<feature type="repeat" description="CHCR" evidence="7">
    <location>
        <begin position="701"/>
        <end position="843"/>
    </location>
</feature>
<dbReference type="Gene3D" id="1.25.40.10">
    <property type="entry name" value="Tetratricopeptide repeat domain"/>
    <property type="match status" value="3"/>
</dbReference>
<feature type="repeat" description="CHCR" evidence="7">
    <location>
        <begin position="1142"/>
        <end position="1285"/>
    </location>
</feature>
<accession>A0A1X0P986</accession>
<dbReference type="Gene3D" id="1.25.40.730">
    <property type="match status" value="1"/>
</dbReference>
<dbReference type="PANTHER" id="PTHR10292">
    <property type="entry name" value="CLATHRIN HEAVY CHAIN RELATED"/>
    <property type="match status" value="1"/>
</dbReference>
<keyword evidence="4 6" id="KW-0168">Coated pit</keyword>
<dbReference type="GO" id="GO:0030132">
    <property type="term" value="C:clathrin coat of coated pit"/>
    <property type="evidence" value="ECO:0007669"/>
    <property type="project" value="InterPro"/>
</dbReference>
<comment type="similarity">
    <text evidence="1 6">Belongs to the clathrin heavy chain family.</text>
</comment>
<evidence type="ECO:0000259" key="8">
    <source>
        <dbReference type="Pfam" id="PF09268"/>
    </source>
</evidence>
<dbReference type="InterPro" id="IPR016025">
    <property type="entry name" value="Clathrin_H-chain_N"/>
</dbReference>
<dbReference type="Pfam" id="PF13838">
    <property type="entry name" value="Clathrin_H_link"/>
    <property type="match status" value="1"/>
</dbReference>
<evidence type="ECO:0000256" key="5">
    <source>
        <dbReference type="ARBA" id="ARBA00023329"/>
    </source>
</evidence>
<dbReference type="OrthoDB" id="2113814at2759"/>
<dbReference type="InterPro" id="IPR016024">
    <property type="entry name" value="ARM-type_fold"/>
</dbReference>
<dbReference type="Pfam" id="PF09268">
    <property type="entry name" value="Clathrin-link"/>
    <property type="match status" value="1"/>
</dbReference>
<sequence>MDAPISTGEVFQLNSVSGGLRPGTISFKTLTMESDKYVCVRDVQPDGQTSLVIVDLEKRESTRNNIRDAESAIMNPSTKILALRSGRNLQIFDVDAARRVKVVVFHEDVVFWRWVDDRTVGIVTATAVYHWSLDTAADAAPVRVFERLPEMDAGVQILNYRVDAQQKWLMLSGVARVAEGMVGKTQLYSVENGSGRVIEGHAGTFISTNTPTEPRMCNVMCLAWTNPQQGGKVLLMELPTGTKTDLTLTRRIVDISLPTGDFPVALNVSPRHKLLTIMTSRGNAVLMDIFTGVIIKAQQVTPNVVFCGVPYSKTGGLLCVNNQGSVFHVSPNDNGIIPFVKNQMGNTELALRIAGSANLGGVDDLYRVQFENSLRMGNIEEAVRMCLRAPNNALRVPEVLARFVHLPPMSGQPPAISTYFKIALAETTLNANESIELARAVVPKGGAAYIKQQYDNNKLTPSEELGDLLAQAEPDLAIKIYHKAEAHAKVVNVLLQRNETQKAVEYCKRANFSPDWRVILNNFIRVNPQNAVSLALMLHRDLSDKPVLDPNEVVDMFVTAQLIQQATEFILEVLRGDSSEATRDLQTKLLEINLKHSHPSVAEKIFARGVCTHYDGMKLAPLCERAGLAQRAIECYVTAQNEDPDLDNLSNIRRCLSHAQTFNPEWLIEFFGKLSQSDSMKCLEDLLQNHRQNFKVIVQVATRYSDALGAHKLIELFLERKMYDILYYYLGAIVPYTRDPEIHFRYIEAAAEVGQAQELERMTRESPCYDPERTKNYLKNKKLTDLWPLINVCDQHNYIDELVRYLMETDNESLIEQYVQRRSPGKTPAVVGALIDCNAREDFIKSVLNAVGTMCPIAELVQVVEERGRLRLIQGWLEARLAEKKTDVALHNALGKLYVDTDNGAEKFLTENEYYDTLELGKYCENRNPNLSYIAYSKGHHSQELVELASKNGMWKQLARYLVREQNLELWASVLKNDTSDRARLVEAVQQVALPESQVSEEVSTTVRAFMNAEMTHELTSMLDQIVVRGHFRKNRFLENLLIMSAIRARKDKVMEYVTTLENYDAKEIANIATGAEMHEVAYTVYDKHGMKKEAATVLLRDLKDISRGRSYAQKCDIAPVWTVLGEYLLAADEVHEAIEVLIRAKNPDFVEAVTAAAERNNQFGDLIKYLTMARVESRTKDNKIDTALVLTYAKTGRLAELEEFLKETHNVQIQAVADKCFEDGLYDSARVLYTIASDFPKLALTLIRMNNLQAAVEAAQKAQSRKTWTAVNIACLDANEIKLANMTAVPLVLQAELMQDVVDRYEERGLWEELLTVLKTASVTPGAHMGIFTVMGVLLAKYKPEKLLEHVNMYSKKINTHKMIAACEQYHHWLVLRVLHVNNEDWLAAANTMMQHYADAWDHEIFKDVVSHLGASDVVYNSITFYLQTHPQLLNDFLSSMFKTLDPERVLIEVTKLAPVHFIRQYLESTQDRNSRRVNEALNKLYMEEEEDYVALRNSVEHYDNFDSAELSARLEKMELFEFRKIALFLHRRNKRYSHAIAVAKENKLFQDAIETAAESADPNLVEDLLDFFVDDHPECFVSCLYTCYDFLSPQVVLEKSWMKKRTDLAMPFLIQSIQDYTSRVIRIEKSMLDAQQSAKEAAKRAGPLHTNANDPLMIQAGPTNPIPMQMPGPIPMQMPMQMPMGGVPPGNYGMPQQYGNGRPY</sequence>
<dbReference type="GO" id="GO:0071439">
    <property type="term" value="C:clathrin complex"/>
    <property type="evidence" value="ECO:0007669"/>
    <property type="project" value="InterPro"/>
</dbReference>
<dbReference type="GO" id="GO:0005198">
    <property type="term" value="F:structural molecule activity"/>
    <property type="evidence" value="ECO:0007669"/>
    <property type="project" value="InterPro"/>
</dbReference>
<dbReference type="GeneID" id="39981444"/>
<dbReference type="VEuPathDB" id="TriTrypDB:TM35_000023460"/>
<protein>
    <recommendedName>
        <fullName evidence="6">Clathrin heavy chain</fullName>
    </recommendedName>
</protein>
<comment type="subcellular location">
    <subcellularLocation>
        <location evidence="6">Cytoplasmic vesicle membrane</location>
        <topology evidence="6">Peripheral membrane protein</topology>
        <orientation evidence="6">Cytoplasmic side</orientation>
    </subcellularLocation>
    <subcellularLocation>
        <location evidence="6">Membrane</location>
        <location evidence="6">Coated pit</location>
        <topology evidence="6">Peripheral membrane protein</topology>
        <orientation evidence="6">Cytoplasmic side</orientation>
    </subcellularLocation>
</comment>
<organism evidence="9 10">
    <name type="scientific">Trypanosoma theileri</name>
    <dbReference type="NCBI Taxonomy" id="67003"/>
    <lineage>
        <taxon>Eukaryota</taxon>
        <taxon>Discoba</taxon>
        <taxon>Euglenozoa</taxon>
        <taxon>Kinetoplastea</taxon>
        <taxon>Metakinetoplastina</taxon>
        <taxon>Trypanosomatida</taxon>
        <taxon>Trypanosomatidae</taxon>
        <taxon>Trypanosoma</taxon>
    </lineage>
</organism>
<evidence type="ECO:0000256" key="3">
    <source>
        <dbReference type="ARBA" id="ARBA00023136"/>
    </source>
</evidence>
<dbReference type="Pfam" id="PF00637">
    <property type="entry name" value="Clathrin"/>
    <property type="match status" value="7"/>
</dbReference>
<comment type="caution">
    <text evidence="9">The sequence shown here is derived from an EMBL/GenBank/DDBJ whole genome shotgun (WGS) entry which is preliminary data.</text>
</comment>
<proteinExistence type="inferred from homology"/>
<reference evidence="9 10" key="1">
    <citation type="submission" date="2017-03" db="EMBL/GenBank/DDBJ databases">
        <title>An alternative strategy for trypanosome survival in the mammalian bloodstream revealed through genome and transcriptome analysis of the ubiquitous bovine parasite Trypanosoma (Megatrypanum) theileri.</title>
        <authorList>
            <person name="Kelly S."/>
            <person name="Ivens A."/>
            <person name="Mott A."/>
            <person name="O'Neill E."/>
            <person name="Emms D."/>
            <person name="Macleod O."/>
            <person name="Voorheis P."/>
            <person name="Matthews J."/>
            <person name="Matthews K."/>
            <person name="Carrington M."/>
        </authorList>
    </citation>
    <scope>NUCLEOTIDE SEQUENCE [LARGE SCALE GENOMIC DNA]</scope>
    <source>
        <strain evidence="9">Edinburgh</strain>
    </source>
</reference>
<dbReference type="EMBL" id="NBCO01000002">
    <property type="protein sequence ID" value="ORC93020.1"/>
    <property type="molecule type" value="Genomic_DNA"/>
</dbReference>
<dbReference type="PROSITE" id="PS50236">
    <property type="entry name" value="CHCR"/>
    <property type="match status" value="7"/>
</dbReference>
<dbReference type="InterPro" id="IPR055358">
    <property type="entry name" value="CHCR"/>
</dbReference>
<dbReference type="GO" id="GO:0032051">
    <property type="term" value="F:clathrin light chain binding"/>
    <property type="evidence" value="ECO:0007669"/>
    <property type="project" value="InterPro"/>
</dbReference>